<proteinExistence type="predicted"/>
<dbReference type="InterPro" id="IPR013783">
    <property type="entry name" value="Ig-like_fold"/>
</dbReference>
<feature type="signal peptide" evidence="1">
    <location>
        <begin position="1"/>
        <end position="29"/>
    </location>
</feature>
<keyword evidence="3" id="KW-1185">Reference proteome</keyword>
<organism evidence="2 3">
    <name type="scientific">Gemmata palustris</name>
    <dbReference type="NCBI Taxonomy" id="2822762"/>
    <lineage>
        <taxon>Bacteria</taxon>
        <taxon>Pseudomonadati</taxon>
        <taxon>Planctomycetota</taxon>
        <taxon>Planctomycetia</taxon>
        <taxon>Gemmatales</taxon>
        <taxon>Gemmataceae</taxon>
        <taxon>Gemmata</taxon>
    </lineage>
</organism>
<dbReference type="SUPFAM" id="SSF49373">
    <property type="entry name" value="Invasin/intimin cell-adhesion fragments"/>
    <property type="match status" value="1"/>
</dbReference>
<dbReference type="InterPro" id="IPR008964">
    <property type="entry name" value="Invasin/intimin_cell_adhesion"/>
</dbReference>
<dbReference type="EMBL" id="JAGKQQ010000001">
    <property type="protein sequence ID" value="MBP3955822.1"/>
    <property type="molecule type" value="Genomic_DNA"/>
</dbReference>
<comment type="caution">
    <text evidence="2">The sequence shown here is derived from an EMBL/GenBank/DDBJ whole genome shotgun (WGS) entry which is preliminary data.</text>
</comment>
<dbReference type="Proteomes" id="UP000676565">
    <property type="component" value="Unassembled WGS sequence"/>
</dbReference>
<protein>
    <recommendedName>
        <fullName evidence="4">Carboxypeptidase regulatory-like domain-containing protein</fullName>
    </recommendedName>
</protein>
<name>A0ABS5BQ10_9BACT</name>
<gene>
    <name evidence="2" type="ORF">J8F10_11055</name>
</gene>
<evidence type="ECO:0000313" key="3">
    <source>
        <dbReference type="Proteomes" id="UP000676565"/>
    </source>
</evidence>
<accession>A0ABS5BQ10</accession>
<evidence type="ECO:0000313" key="2">
    <source>
        <dbReference type="EMBL" id="MBP3955822.1"/>
    </source>
</evidence>
<keyword evidence="1" id="KW-0732">Signal</keyword>
<evidence type="ECO:0008006" key="4">
    <source>
        <dbReference type="Google" id="ProtNLM"/>
    </source>
</evidence>
<reference evidence="2 3" key="1">
    <citation type="submission" date="2021-04" db="EMBL/GenBank/DDBJ databases">
        <authorList>
            <person name="Ivanova A."/>
        </authorList>
    </citation>
    <scope>NUCLEOTIDE SEQUENCE [LARGE SCALE GENOMIC DNA]</scope>
    <source>
        <strain evidence="2 3">G18</strain>
    </source>
</reference>
<dbReference type="RefSeq" id="WP_210653881.1">
    <property type="nucleotide sequence ID" value="NZ_JAGKQQ010000001.1"/>
</dbReference>
<dbReference type="Gene3D" id="2.60.40.10">
    <property type="entry name" value="Immunoglobulins"/>
    <property type="match status" value="1"/>
</dbReference>
<evidence type="ECO:0000256" key="1">
    <source>
        <dbReference type="SAM" id="SignalP"/>
    </source>
</evidence>
<feature type="chain" id="PRO_5045324047" description="Carboxypeptidase regulatory-like domain-containing protein" evidence="1">
    <location>
        <begin position="30"/>
        <end position="158"/>
    </location>
</feature>
<dbReference type="PROSITE" id="PS51257">
    <property type="entry name" value="PROKAR_LIPOPROTEIN"/>
    <property type="match status" value="1"/>
</dbReference>
<sequence>MRIHLRISRPSFFAVLVAACALSSSGCGGGEKIISVSGTVTHKGQPVSGIVVSFVPEGATEAGVSTGTTDENGKYELTVVKSNRKGAVAGKHKVWFSVPREPFVEPADKEELAKQKKDKKATKPPPDFAAILKVYGNLDKTPLTVEVKDGGQFDLKLD</sequence>